<evidence type="ECO:0000259" key="2">
    <source>
        <dbReference type="Pfam" id="PF25818"/>
    </source>
</evidence>
<reference evidence="3" key="1">
    <citation type="submission" date="2009-03" db="EMBL/GenBank/DDBJ databases">
        <title>Osmerus mordax full-length cDNAs.</title>
        <authorList>
            <person name="von Schalburg K."/>
            <person name="Leong J."/>
            <person name="Cooper G."/>
            <person name="Davidson W.S."/>
            <person name="Koop B.F."/>
        </authorList>
    </citation>
    <scope>NUCLEOTIDE SEQUENCE</scope>
    <source>
        <tissue evidence="3">Brain</tissue>
    </source>
</reference>
<accession>C1BM04</accession>
<feature type="domain" description="Mitochondrial transcription rescue factor 1 C-terminal" evidence="2">
    <location>
        <begin position="117"/>
        <end position="219"/>
    </location>
</feature>
<dbReference type="GO" id="GO:1903108">
    <property type="term" value="P:regulation of mitochondrial transcription"/>
    <property type="evidence" value="ECO:0007669"/>
    <property type="project" value="TreeGrafter"/>
</dbReference>
<feature type="region of interest" description="Disordered" evidence="1">
    <location>
        <begin position="78"/>
        <end position="115"/>
    </location>
</feature>
<organism evidence="3">
    <name type="scientific">Osmerus mordax</name>
    <name type="common">Rainbow smelt</name>
    <name type="synonym">Atherina mordax</name>
    <dbReference type="NCBI Taxonomy" id="8014"/>
    <lineage>
        <taxon>Eukaryota</taxon>
        <taxon>Metazoa</taxon>
        <taxon>Chordata</taxon>
        <taxon>Craniata</taxon>
        <taxon>Vertebrata</taxon>
        <taxon>Euteleostomi</taxon>
        <taxon>Actinopterygii</taxon>
        <taxon>Neopterygii</taxon>
        <taxon>Teleostei</taxon>
        <taxon>Stomiati</taxon>
        <taxon>Osmeriformes</taxon>
        <taxon>Osmeridae</taxon>
        <taxon>Osmerus</taxon>
    </lineage>
</organism>
<dbReference type="PANTHER" id="PTHR13633:SF3">
    <property type="entry name" value="MITOCHONDRIAL TRANSCRIPTION RESCUE FACTOR 1"/>
    <property type="match status" value="1"/>
</dbReference>
<dbReference type="GO" id="GO:0003723">
    <property type="term" value="F:RNA binding"/>
    <property type="evidence" value="ECO:0007669"/>
    <property type="project" value="TreeGrafter"/>
</dbReference>
<name>C1BM04_OSMMO</name>
<evidence type="ECO:0000256" key="1">
    <source>
        <dbReference type="SAM" id="MobiDB-lite"/>
    </source>
</evidence>
<dbReference type="PANTHER" id="PTHR13633">
    <property type="entry name" value="MITOCHONDRIAL TRANSCRIPTION RESCUE FACTOR 1"/>
    <property type="match status" value="1"/>
</dbReference>
<sequence>MQSLLVQALTLRQLGRLTPRQLLTPGHGLHWTEWCPRTIHSRQVLGATHLLSHRSHKLLIRKFPELSWSVQRARFKSKKKGAPRATQKEDEEEDDYSVDSDNEDEPEDDPSLPKDYKDLEKFVQSFRYDLIMKAGLDIARNKLEDAFYSDKLRLNGQKLIKKSKLVKVGDTLDLILSENHEADTITLMRVILKKMLGESKDGDKYKVVLRRWKNIELSKQDAFKQ</sequence>
<proteinExistence type="evidence at transcript level"/>
<dbReference type="AlphaFoldDB" id="C1BM04"/>
<dbReference type="Pfam" id="PF25818">
    <property type="entry name" value="MTRES1_C"/>
    <property type="match status" value="1"/>
</dbReference>
<dbReference type="GO" id="GO:0005739">
    <property type="term" value="C:mitochondrion"/>
    <property type="evidence" value="ECO:0007669"/>
    <property type="project" value="TreeGrafter"/>
</dbReference>
<dbReference type="EMBL" id="BT075633">
    <property type="protein sequence ID" value="ACO10057.1"/>
    <property type="molecule type" value="mRNA"/>
</dbReference>
<protein>
    <submittedName>
        <fullName evidence="3">C6orf203 homolog</fullName>
    </submittedName>
</protein>
<dbReference type="InterPro" id="IPR057896">
    <property type="entry name" value="MTRES1_C"/>
</dbReference>
<evidence type="ECO:0000313" key="3">
    <source>
        <dbReference type="EMBL" id="ACO10057.1"/>
    </source>
</evidence>
<feature type="compositionally biased region" description="Acidic residues" evidence="1">
    <location>
        <begin position="89"/>
        <end position="110"/>
    </location>
</feature>
<gene>
    <name evidence="3" type="primary">CF203</name>
</gene>